<dbReference type="Gene3D" id="3.30.2310.20">
    <property type="entry name" value="RelE-like"/>
    <property type="match status" value="1"/>
</dbReference>
<dbReference type="InterPro" id="IPR035093">
    <property type="entry name" value="RelE/ParE_toxin_dom_sf"/>
</dbReference>
<dbReference type="NCBIfam" id="TIGR02385">
    <property type="entry name" value="RelE_StbE"/>
    <property type="match status" value="1"/>
</dbReference>
<keyword evidence="4" id="KW-1185">Reference proteome</keyword>
<organism evidence="3 4">
    <name type="scientific">Lachnoanaerobaculum gingivalis</name>
    <dbReference type="NCBI Taxonomy" id="2490855"/>
    <lineage>
        <taxon>Bacteria</taxon>
        <taxon>Bacillati</taxon>
        <taxon>Bacillota</taxon>
        <taxon>Clostridia</taxon>
        <taxon>Lachnospirales</taxon>
        <taxon>Lachnospiraceae</taxon>
        <taxon>Lachnoanaerobaculum</taxon>
    </lineage>
</organism>
<dbReference type="PIRSF" id="PIRSF006156">
    <property type="entry name" value="YafQ"/>
    <property type="match status" value="1"/>
</dbReference>
<sequence>MVKLSLDKGNKKQRKNLDKLFEVIDILANGGTLGAKYRDHDLTGNYNGTRECHIETNQLLIYEICEDVLVLKLYRLGTHSNVRMQF</sequence>
<dbReference type="GO" id="GO:0006402">
    <property type="term" value="P:mRNA catabolic process"/>
    <property type="evidence" value="ECO:0007669"/>
    <property type="project" value="TreeGrafter"/>
</dbReference>
<gene>
    <name evidence="3" type="ORF">EHV10_10430</name>
</gene>
<evidence type="ECO:0000313" key="3">
    <source>
        <dbReference type="EMBL" id="RRJ25299.1"/>
    </source>
</evidence>
<dbReference type="InterPro" id="IPR007712">
    <property type="entry name" value="RelE/ParE_toxin"/>
</dbReference>
<dbReference type="PANTHER" id="PTHR40588:SF1">
    <property type="entry name" value="MRNA INTERFERASE TOXIN YAFQ"/>
    <property type="match status" value="1"/>
</dbReference>
<evidence type="ECO:0000313" key="4">
    <source>
        <dbReference type="Proteomes" id="UP000272490"/>
    </source>
</evidence>
<reference evidence="3 4" key="1">
    <citation type="submission" date="2018-11" db="EMBL/GenBank/DDBJ databases">
        <title>Genome sequencing of Lachnoanaerobaculum sp. KCOM 2030 (= ChDC B114).</title>
        <authorList>
            <person name="Kook J.-K."/>
            <person name="Park S.-N."/>
            <person name="Lim Y.K."/>
        </authorList>
    </citation>
    <scope>NUCLEOTIDE SEQUENCE [LARGE SCALE GENOMIC DNA]</scope>
    <source>
        <strain evidence="3 4">KCOM 2030</strain>
    </source>
</reference>
<dbReference type="InterPro" id="IPR004386">
    <property type="entry name" value="Toxin_YafQ-like"/>
</dbReference>
<dbReference type="PANTHER" id="PTHR40588">
    <property type="entry name" value="MRNA INTERFERASE TOXIN YAFQ"/>
    <property type="match status" value="1"/>
</dbReference>
<accession>A0A3P3QXK8</accession>
<dbReference type="Pfam" id="PF15738">
    <property type="entry name" value="YafQ_toxin"/>
    <property type="match status" value="1"/>
</dbReference>
<dbReference type="Proteomes" id="UP000272490">
    <property type="component" value="Unassembled WGS sequence"/>
</dbReference>
<dbReference type="EMBL" id="RRCO01000004">
    <property type="protein sequence ID" value="RRJ25299.1"/>
    <property type="molecule type" value="Genomic_DNA"/>
</dbReference>
<evidence type="ECO:0000256" key="1">
    <source>
        <dbReference type="ARBA" id="ARBA00022649"/>
    </source>
</evidence>
<keyword evidence="1" id="KW-1277">Toxin-antitoxin system</keyword>
<comment type="caution">
    <text evidence="3">The sequence shown here is derived from an EMBL/GenBank/DDBJ whole genome shotgun (WGS) entry which is preliminary data.</text>
</comment>
<dbReference type="GO" id="GO:0004521">
    <property type="term" value="F:RNA endonuclease activity"/>
    <property type="evidence" value="ECO:0007669"/>
    <property type="project" value="TreeGrafter"/>
</dbReference>
<feature type="active site" description="Proton donor" evidence="2">
    <location>
        <position position="79"/>
    </location>
</feature>
<protein>
    <submittedName>
        <fullName evidence="3">Type II toxin-antitoxin system YafQ family toxin</fullName>
    </submittedName>
</protein>
<evidence type="ECO:0000256" key="2">
    <source>
        <dbReference type="PIRSR" id="PIRSR006156-1"/>
    </source>
</evidence>
<dbReference type="AlphaFoldDB" id="A0A3P3QXK8"/>
<dbReference type="SUPFAM" id="SSF143011">
    <property type="entry name" value="RelE-like"/>
    <property type="match status" value="1"/>
</dbReference>
<dbReference type="OrthoDB" id="7030467at2"/>
<name>A0A3P3QXK8_9FIRM</name>
<dbReference type="GO" id="GO:0006415">
    <property type="term" value="P:translational termination"/>
    <property type="evidence" value="ECO:0007669"/>
    <property type="project" value="TreeGrafter"/>
</dbReference>
<proteinExistence type="predicted"/>